<dbReference type="InterPro" id="IPR043519">
    <property type="entry name" value="NT_sf"/>
</dbReference>
<gene>
    <name evidence="2" type="ORF">S01H4_41225</name>
</gene>
<dbReference type="SUPFAM" id="SSF81301">
    <property type="entry name" value="Nucleotidyltransferase"/>
    <property type="match status" value="1"/>
</dbReference>
<dbReference type="Pfam" id="PF18765">
    <property type="entry name" value="Polbeta"/>
    <property type="match status" value="1"/>
</dbReference>
<reference evidence="2" key="1">
    <citation type="journal article" date="2014" name="Front. Microbiol.">
        <title>High frequency of phylogenetically diverse reductive dehalogenase-homologous genes in deep subseafloor sedimentary metagenomes.</title>
        <authorList>
            <person name="Kawai M."/>
            <person name="Futagami T."/>
            <person name="Toyoda A."/>
            <person name="Takaki Y."/>
            <person name="Nishi S."/>
            <person name="Hori S."/>
            <person name="Arai W."/>
            <person name="Tsubouchi T."/>
            <person name="Morono Y."/>
            <person name="Uchiyama I."/>
            <person name="Ito T."/>
            <person name="Fujiyama A."/>
            <person name="Inagaki F."/>
            <person name="Takami H."/>
        </authorList>
    </citation>
    <scope>NUCLEOTIDE SEQUENCE</scope>
    <source>
        <strain evidence="2">Expedition CK06-06</strain>
    </source>
</reference>
<dbReference type="InterPro" id="IPR041633">
    <property type="entry name" value="Polbeta"/>
</dbReference>
<dbReference type="PANTHER" id="PTHR43852">
    <property type="entry name" value="NUCLEOTIDYLTRANSFERASE"/>
    <property type="match status" value="1"/>
</dbReference>
<feature type="domain" description="Polymerase beta nucleotidyltransferase" evidence="1">
    <location>
        <begin position="20"/>
        <end position="93"/>
    </location>
</feature>
<dbReference type="InterPro" id="IPR052930">
    <property type="entry name" value="TA_antitoxin_MntA"/>
</dbReference>
<comment type="caution">
    <text evidence="2">The sequence shown here is derived from an EMBL/GenBank/DDBJ whole genome shotgun (WGS) entry which is preliminary data.</text>
</comment>
<organism evidence="2">
    <name type="scientific">marine sediment metagenome</name>
    <dbReference type="NCBI Taxonomy" id="412755"/>
    <lineage>
        <taxon>unclassified sequences</taxon>
        <taxon>metagenomes</taxon>
        <taxon>ecological metagenomes</taxon>
    </lineage>
</organism>
<dbReference type="CDD" id="cd05403">
    <property type="entry name" value="NT_KNTase_like"/>
    <property type="match status" value="1"/>
</dbReference>
<dbReference type="EMBL" id="BART01022529">
    <property type="protein sequence ID" value="GAG97532.1"/>
    <property type="molecule type" value="Genomic_DNA"/>
</dbReference>
<name>X1CX78_9ZZZZ</name>
<accession>X1CX78</accession>
<evidence type="ECO:0000259" key="1">
    <source>
        <dbReference type="Pfam" id="PF18765"/>
    </source>
</evidence>
<evidence type="ECO:0000313" key="2">
    <source>
        <dbReference type="EMBL" id="GAG97532.1"/>
    </source>
</evidence>
<dbReference type="AlphaFoldDB" id="X1CX78"/>
<sequence length="131" mass="15517">MNSVELGEVRNSFETLEEKYEVIMYGSQVEGGSRPSSDVDIAVITRKVSKEENVKIQEELLGILPLKYDIRVFELYPIYIQMSIIENYKVVFGDPLEISEYFYQYRKKWDDCKHRILSNQFLSYKERLSLI</sequence>
<dbReference type="Gene3D" id="3.30.460.10">
    <property type="entry name" value="Beta Polymerase, domain 2"/>
    <property type="match status" value="1"/>
</dbReference>
<protein>
    <recommendedName>
        <fullName evidence="1">Polymerase beta nucleotidyltransferase domain-containing protein</fullName>
    </recommendedName>
</protein>
<dbReference type="PANTHER" id="PTHR43852:SF3">
    <property type="entry name" value="NUCLEOTIDYLTRANSFERASE"/>
    <property type="match status" value="1"/>
</dbReference>
<proteinExistence type="predicted"/>